<dbReference type="AlphaFoldDB" id="A0A1R3JIH5"/>
<evidence type="ECO:0000313" key="2">
    <source>
        <dbReference type="Proteomes" id="UP000187203"/>
    </source>
</evidence>
<proteinExistence type="predicted"/>
<dbReference type="EMBL" id="AWUE01015992">
    <property type="protein sequence ID" value="OMO94613.1"/>
    <property type="molecule type" value="Genomic_DNA"/>
</dbReference>
<sequence length="108" mass="11837">MAERQHRLPTRVEEAHAERVEEVVGQYAPSFDPTYSEESTWDDLDAAPAAPVVEVTRADDSYLVAGMVPMVWEVGREPNSSAIAFETETGIHQTQTILLGIHLGAGCK</sequence>
<comment type="caution">
    <text evidence="1">The sequence shown here is derived from an EMBL/GenBank/DDBJ whole genome shotgun (WGS) entry which is preliminary data.</text>
</comment>
<keyword evidence="2" id="KW-1185">Reference proteome</keyword>
<reference evidence="2" key="1">
    <citation type="submission" date="2013-09" db="EMBL/GenBank/DDBJ databases">
        <title>Corchorus olitorius genome sequencing.</title>
        <authorList>
            <person name="Alam M."/>
            <person name="Haque M.S."/>
            <person name="Islam M.S."/>
            <person name="Emdad E.M."/>
            <person name="Islam M.M."/>
            <person name="Ahmed B."/>
            <person name="Halim A."/>
            <person name="Hossen Q.M.M."/>
            <person name="Hossain M.Z."/>
            <person name="Ahmed R."/>
            <person name="Khan M.M."/>
            <person name="Islam R."/>
            <person name="Rashid M.M."/>
            <person name="Khan S.A."/>
            <person name="Rahman M.S."/>
            <person name="Alam M."/>
            <person name="Yahiya A.S."/>
            <person name="Khan M.S."/>
            <person name="Azam M.S."/>
            <person name="Haque T."/>
            <person name="Lashkar M.Z.H."/>
            <person name="Akhand A.I."/>
            <person name="Morshed G."/>
            <person name="Roy S."/>
            <person name="Uddin K.S."/>
            <person name="Rabeya T."/>
            <person name="Hossain A.S."/>
            <person name="Chowdhury A."/>
            <person name="Snigdha A.R."/>
            <person name="Mortoza M.S."/>
            <person name="Matin S.A."/>
            <person name="Hoque S.M.E."/>
            <person name="Islam M.K."/>
            <person name="Roy D.K."/>
            <person name="Haider R."/>
            <person name="Moosa M.M."/>
            <person name="Elias S.M."/>
            <person name="Hasan A.M."/>
            <person name="Jahan S."/>
            <person name="Shafiuddin M."/>
            <person name="Mahmood N."/>
            <person name="Shommy N.S."/>
        </authorList>
    </citation>
    <scope>NUCLEOTIDE SEQUENCE [LARGE SCALE GENOMIC DNA]</scope>
    <source>
        <strain evidence="2">cv. O-4</strain>
    </source>
</reference>
<accession>A0A1R3JIH5</accession>
<protein>
    <submittedName>
        <fullName evidence="1">Luciferase family oxidoreductase, group 1</fullName>
    </submittedName>
</protein>
<organism evidence="1 2">
    <name type="scientific">Corchorus olitorius</name>
    <dbReference type="NCBI Taxonomy" id="93759"/>
    <lineage>
        <taxon>Eukaryota</taxon>
        <taxon>Viridiplantae</taxon>
        <taxon>Streptophyta</taxon>
        <taxon>Embryophyta</taxon>
        <taxon>Tracheophyta</taxon>
        <taxon>Spermatophyta</taxon>
        <taxon>Magnoliopsida</taxon>
        <taxon>eudicotyledons</taxon>
        <taxon>Gunneridae</taxon>
        <taxon>Pentapetalae</taxon>
        <taxon>rosids</taxon>
        <taxon>malvids</taxon>
        <taxon>Malvales</taxon>
        <taxon>Malvaceae</taxon>
        <taxon>Grewioideae</taxon>
        <taxon>Apeibeae</taxon>
        <taxon>Corchorus</taxon>
    </lineage>
</organism>
<gene>
    <name evidence="1" type="ORF">COLO4_16244</name>
</gene>
<evidence type="ECO:0000313" key="1">
    <source>
        <dbReference type="EMBL" id="OMO94613.1"/>
    </source>
</evidence>
<name>A0A1R3JIH5_9ROSI</name>
<dbReference type="Proteomes" id="UP000187203">
    <property type="component" value="Unassembled WGS sequence"/>
</dbReference>